<keyword evidence="1" id="KW-0812">Transmembrane</keyword>
<feature type="transmembrane region" description="Helical" evidence="1">
    <location>
        <begin position="12"/>
        <end position="32"/>
    </location>
</feature>
<evidence type="ECO:0000256" key="1">
    <source>
        <dbReference type="SAM" id="Phobius"/>
    </source>
</evidence>
<evidence type="ECO:0000313" key="3">
    <source>
        <dbReference type="Proteomes" id="UP001267710"/>
    </source>
</evidence>
<proteinExistence type="predicted"/>
<feature type="transmembrane region" description="Helical" evidence="1">
    <location>
        <begin position="130"/>
        <end position="146"/>
    </location>
</feature>
<accession>A0ABU1I988</accession>
<dbReference type="EMBL" id="JAVIZX010000001">
    <property type="protein sequence ID" value="MDR6213784.1"/>
    <property type="molecule type" value="Genomic_DNA"/>
</dbReference>
<evidence type="ECO:0000313" key="2">
    <source>
        <dbReference type="EMBL" id="MDR6213784.1"/>
    </source>
</evidence>
<protein>
    <submittedName>
        <fullName evidence="2">Membrane protein YedE/YeeE</fullName>
    </submittedName>
</protein>
<sequence length="155" mass="16466">MATPAESTHFHRLRIAAALLSGAVFGVGLSVAQMTDPRKVLAFLDVAGAWDASLLFVLGGAVAVTAVGWRWALRRRQPVWADAFQHPPPITQRPDRRLLAGAVLFGIGWGIAGYCPGPALASVGQGSAEALWLVPALVAGAGLRRWQVRRRAGRV</sequence>
<gene>
    <name evidence="2" type="ORF">QE399_001473</name>
</gene>
<dbReference type="Proteomes" id="UP001267710">
    <property type="component" value="Unassembled WGS sequence"/>
</dbReference>
<dbReference type="InterPro" id="IPR046513">
    <property type="entry name" value="DUF6691"/>
</dbReference>
<feature type="transmembrane region" description="Helical" evidence="1">
    <location>
        <begin position="98"/>
        <end position="124"/>
    </location>
</feature>
<feature type="transmembrane region" description="Helical" evidence="1">
    <location>
        <begin position="52"/>
        <end position="72"/>
    </location>
</feature>
<dbReference type="RefSeq" id="WP_309827591.1">
    <property type="nucleotide sequence ID" value="NZ_JAVIZX010000001.1"/>
</dbReference>
<reference evidence="2 3" key="1">
    <citation type="submission" date="2023-08" db="EMBL/GenBank/DDBJ databases">
        <title>Functional and genomic diversity of the sorghum phyllosphere microbiome.</title>
        <authorList>
            <person name="Shade A."/>
        </authorList>
    </citation>
    <scope>NUCLEOTIDE SEQUENCE [LARGE SCALE GENOMIC DNA]</scope>
    <source>
        <strain evidence="2 3">SORGH_AS_0335</strain>
    </source>
</reference>
<keyword evidence="1" id="KW-1133">Transmembrane helix</keyword>
<organism evidence="2 3">
    <name type="scientific">Paracidovorax wautersii</name>
    <dbReference type="NCBI Taxonomy" id="1177982"/>
    <lineage>
        <taxon>Bacteria</taxon>
        <taxon>Pseudomonadati</taxon>
        <taxon>Pseudomonadota</taxon>
        <taxon>Betaproteobacteria</taxon>
        <taxon>Burkholderiales</taxon>
        <taxon>Comamonadaceae</taxon>
        <taxon>Paracidovorax</taxon>
    </lineage>
</organism>
<name>A0ABU1I988_9BURK</name>
<dbReference type="Pfam" id="PF20398">
    <property type="entry name" value="DUF6691"/>
    <property type="match status" value="1"/>
</dbReference>
<comment type="caution">
    <text evidence="2">The sequence shown here is derived from an EMBL/GenBank/DDBJ whole genome shotgun (WGS) entry which is preliminary data.</text>
</comment>
<keyword evidence="3" id="KW-1185">Reference proteome</keyword>
<keyword evidence="1" id="KW-0472">Membrane</keyword>